<dbReference type="Proteomes" id="UP001501706">
    <property type="component" value="Unassembled WGS sequence"/>
</dbReference>
<dbReference type="InterPro" id="IPR011042">
    <property type="entry name" value="6-blade_b-propeller_TolB-like"/>
</dbReference>
<protein>
    <submittedName>
        <fullName evidence="2">Uncharacterized protein</fullName>
    </submittedName>
</protein>
<keyword evidence="1" id="KW-0732">Signal</keyword>
<feature type="signal peptide" evidence="1">
    <location>
        <begin position="1"/>
        <end position="39"/>
    </location>
</feature>
<dbReference type="InterPro" id="IPR022519">
    <property type="entry name" value="Gloeo/Verruco_rpt"/>
</dbReference>
<evidence type="ECO:0000313" key="3">
    <source>
        <dbReference type="Proteomes" id="UP001501706"/>
    </source>
</evidence>
<organism evidence="2 3">
    <name type="scientific">Pigmentiphaga daeguensis</name>
    <dbReference type="NCBI Taxonomy" id="414049"/>
    <lineage>
        <taxon>Bacteria</taxon>
        <taxon>Pseudomonadati</taxon>
        <taxon>Pseudomonadota</taxon>
        <taxon>Betaproteobacteria</taxon>
        <taxon>Burkholderiales</taxon>
        <taxon>Alcaligenaceae</taxon>
        <taxon>Pigmentiphaga</taxon>
    </lineage>
</organism>
<dbReference type="RefSeq" id="WP_343927512.1">
    <property type="nucleotide sequence ID" value="NZ_BAAAEN010000006.1"/>
</dbReference>
<gene>
    <name evidence="2" type="ORF">GCM10009097_21660</name>
</gene>
<feature type="chain" id="PRO_5046411584" evidence="1">
    <location>
        <begin position="40"/>
        <end position="705"/>
    </location>
</feature>
<evidence type="ECO:0000256" key="1">
    <source>
        <dbReference type="SAM" id="SignalP"/>
    </source>
</evidence>
<dbReference type="EMBL" id="BAAAEN010000006">
    <property type="protein sequence ID" value="GAA0504426.1"/>
    <property type="molecule type" value="Genomic_DNA"/>
</dbReference>
<sequence length="705" mass="74377">MDDTPVYPFAHSRAGRAARAWRMLAMLAVPAFCAPPAMAAEETSVVTHITSFHDSGPEEYPDDGPPKGWPAARYPTGVPLLVQGENGNFLYTPTGRRPVLLSRVATTPSQYQVESMPAWIYEDGRISTYVGGNIVQRPDGDLVGILAPTDSPGPRDPVTRLYNRVWNDTSEVGAGVLYRADFDGANAAVIPATQGALVHPTGVLAIGPDGAVYGADMGPAGNGRIFRLDAEDNFSVVHEFETPPTGMKALPNGLAFDADGVLYGVVAYDRGVPGFPGTLTDPDTPTGIVYRIDPASAGSFQVLYAPTLRHGEFSAEHPMTSSSVNGTRQYALAYVVAPGDGWLYGTTSIGNCQLATKAYHEQGSSWVGSGEPTGSNTLCANNSFSDPDNILYSDPDWYDVDYNRYGTVYRVRTDGTGEAQILHRFSDTDGATPRGPLAVGPDGAVYGTTMSGGSNQSWDEIALKDNPAYPVGNLNGRKNRHVVTDGVLWRIRPAGVQVDPSGAVTASGFELVHEFAKAQTGKRPTGVVAGADGKLYGSTVVGGRSWIASSGTEYLYDNKGTVWSYGPPPAASVTVTVSPAEIAAGGTAELTWTSDRARDCVASSSHRDWTGAQPAQGSITFTGKAAGLYNYSLSCVDEETGLTVSSELAILRVDTAPSSNDGNVEQYGNGGSSAPLILAALSGLALLRRRPQAGAVSHLLKRNRL</sequence>
<proteinExistence type="predicted"/>
<comment type="caution">
    <text evidence="2">The sequence shown here is derived from an EMBL/GenBank/DDBJ whole genome shotgun (WGS) entry which is preliminary data.</text>
</comment>
<name>A0ABN1BU25_9BURK</name>
<dbReference type="NCBIfam" id="TIGR03803">
    <property type="entry name" value="Gloeo_Verruco"/>
    <property type="match status" value="2"/>
</dbReference>
<reference evidence="2 3" key="1">
    <citation type="journal article" date="2019" name="Int. J. Syst. Evol. Microbiol.">
        <title>The Global Catalogue of Microorganisms (GCM) 10K type strain sequencing project: providing services to taxonomists for standard genome sequencing and annotation.</title>
        <authorList>
            <consortium name="The Broad Institute Genomics Platform"/>
            <consortium name="The Broad Institute Genome Sequencing Center for Infectious Disease"/>
            <person name="Wu L."/>
            <person name="Ma J."/>
        </authorList>
    </citation>
    <scope>NUCLEOTIDE SEQUENCE [LARGE SCALE GENOMIC DNA]</scope>
    <source>
        <strain evidence="2 3">JCM 14330</strain>
    </source>
</reference>
<dbReference type="Gene3D" id="2.120.10.30">
    <property type="entry name" value="TolB, C-terminal domain"/>
    <property type="match status" value="1"/>
</dbReference>
<dbReference type="SUPFAM" id="SSF63829">
    <property type="entry name" value="Calcium-dependent phosphotriesterase"/>
    <property type="match status" value="1"/>
</dbReference>
<evidence type="ECO:0000313" key="2">
    <source>
        <dbReference type="EMBL" id="GAA0504426.1"/>
    </source>
</evidence>
<keyword evidence="3" id="KW-1185">Reference proteome</keyword>
<accession>A0ABN1BU25</accession>